<dbReference type="Pfam" id="PF11136">
    <property type="entry name" value="DUF2889"/>
    <property type="match status" value="1"/>
</dbReference>
<dbReference type="Proteomes" id="UP000035963">
    <property type="component" value="Unassembled WGS sequence"/>
</dbReference>
<dbReference type="EMBL" id="AEJF01000051">
    <property type="protein sequence ID" value="KLU27171.1"/>
    <property type="molecule type" value="Genomic_DNA"/>
</dbReference>
<accession>A0A0J1D3C1</accession>
<protein>
    <recommendedName>
        <fullName evidence="3">DUF2889 domain-containing protein</fullName>
    </recommendedName>
</protein>
<evidence type="ECO:0000313" key="1">
    <source>
        <dbReference type="EMBL" id="KLU27171.1"/>
    </source>
</evidence>
<dbReference type="InterPro" id="IPR021312">
    <property type="entry name" value="DUF2889"/>
</dbReference>
<sequence>MTTGLPPARYPRRLMHTRVIECHGYERDDGLWDIEGHLTDFKTTFWPNRAGLRDLPAGEAAHDMAIRLTIDLDMLIHDAVAVTNAGPFPECGAITSKFEVLRGRRITRDWTKTLKPLIGGVEGCTHQWELLGRVATVAFQATNRARQNKPRDPRTPPRVLDTCHMYASSSPVVFRRWPQFYTPTTP</sequence>
<evidence type="ECO:0008006" key="3">
    <source>
        <dbReference type="Google" id="ProtNLM"/>
    </source>
</evidence>
<gene>
    <name evidence="1" type="ORF">EOS_05625</name>
</gene>
<reference evidence="1 2" key="1">
    <citation type="journal article" date="2015" name="Genome Announc.">
        <title>Draft Genome Sequence of Burkholderia sp. Strain PML1(12), an Ectomycorrhizosphere-Inhabiting Bacterium with Effective Mineral-Weathering Ability.</title>
        <authorList>
            <person name="Uroz S."/>
            <person name="Oger P."/>
        </authorList>
    </citation>
    <scope>NUCLEOTIDE SEQUENCE [LARGE SCALE GENOMIC DNA]</scope>
    <source>
        <strain evidence="2">PML1(12)</strain>
    </source>
</reference>
<dbReference type="AlphaFoldDB" id="A0A0J1D3C1"/>
<dbReference type="OrthoDB" id="6862397at2"/>
<proteinExistence type="predicted"/>
<name>A0A0J1D3C1_9BURK</name>
<dbReference type="RefSeq" id="WP_047845623.1">
    <property type="nucleotide sequence ID" value="NZ_AEJF01000051.1"/>
</dbReference>
<organism evidence="1 2">
    <name type="scientific">Caballeronia mineralivorans PML1(12)</name>
    <dbReference type="NCBI Taxonomy" id="908627"/>
    <lineage>
        <taxon>Bacteria</taxon>
        <taxon>Pseudomonadati</taxon>
        <taxon>Pseudomonadota</taxon>
        <taxon>Betaproteobacteria</taxon>
        <taxon>Burkholderiales</taxon>
        <taxon>Burkholderiaceae</taxon>
        <taxon>Caballeronia</taxon>
    </lineage>
</organism>
<comment type="caution">
    <text evidence="1">The sequence shown here is derived from an EMBL/GenBank/DDBJ whole genome shotgun (WGS) entry which is preliminary data.</text>
</comment>
<keyword evidence="2" id="KW-1185">Reference proteome</keyword>
<evidence type="ECO:0000313" key="2">
    <source>
        <dbReference type="Proteomes" id="UP000035963"/>
    </source>
</evidence>
<dbReference type="PATRIC" id="fig|908627.4.peg.1240"/>